<reference evidence="1 2" key="1">
    <citation type="submission" date="2024-01" db="EMBL/GenBank/DDBJ databases">
        <title>Description of Olsenella sp. nov., isolated from pig feces.</title>
        <authorList>
            <person name="Chang Y.-H."/>
        </authorList>
    </citation>
    <scope>NUCLEOTIDE SEQUENCE [LARGE SCALE GENOMIC DNA]</scope>
    <source>
        <strain evidence="1 2">YH-ols2223</strain>
    </source>
</reference>
<dbReference type="EMBL" id="JAZGJQ010000013">
    <property type="protein sequence ID" value="MEE6148118.1"/>
    <property type="molecule type" value="Genomic_DNA"/>
</dbReference>
<dbReference type="RefSeq" id="WP_330958885.1">
    <property type="nucleotide sequence ID" value="NZ_JAZGJQ010000013.1"/>
</dbReference>
<organism evidence="1 2">
    <name type="scientific">Olsenella absiana</name>
    <dbReference type="NCBI Taxonomy" id="3115222"/>
    <lineage>
        <taxon>Bacteria</taxon>
        <taxon>Bacillati</taxon>
        <taxon>Actinomycetota</taxon>
        <taxon>Coriobacteriia</taxon>
        <taxon>Coriobacteriales</taxon>
        <taxon>Atopobiaceae</taxon>
        <taxon>Olsenella</taxon>
    </lineage>
</organism>
<sequence length="322" mass="35681">MEAILCDGSALHYWRTHVDATASTLGRGPLLPKRRGRLCVDAPSAAIVRDVKELGLCGDGTVCLLVGKTSSKRKLKGARVRVISSEVPSRSLVRVTGDLYVVTPELLFLMAASKMSLVRLLELGHELCGTYRMTGSGPTYNTEPLTCVSSIRSYVKKAKGIRGRERALVACKYLADNSGSPAETALSIMFRLPLYYGGYGLGNPLLNHRITLNKGASRLLGGQMTIRPDFYWSRARYPVEYDGTLYHSTKAENDADERRRNAYAALGMGVTVVKPRHLRRVDLLDEIAGAIRKNTGIRAYRLPANYAETHHRLFMEACRYWA</sequence>
<evidence type="ECO:0000313" key="2">
    <source>
        <dbReference type="Proteomes" id="UP001332931"/>
    </source>
</evidence>
<comment type="caution">
    <text evidence="1">The sequence shown here is derived from an EMBL/GenBank/DDBJ whole genome shotgun (WGS) entry which is preliminary data.</text>
</comment>
<dbReference type="Proteomes" id="UP001332931">
    <property type="component" value="Unassembled WGS sequence"/>
</dbReference>
<evidence type="ECO:0000313" key="1">
    <source>
        <dbReference type="EMBL" id="MEE6148118.1"/>
    </source>
</evidence>
<accession>A0ABU7RBY7</accession>
<protein>
    <recommendedName>
        <fullName evidence="3">DUF559 domain-containing protein</fullName>
    </recommendedName>
</protein>
<gene>
    <name evidence="1" type="ORF">VXJ25_09015</name>
</gene>
<name>A0ABU7RBY7_9ACTN</name>
<keyword evidence="2" id="KW-1185">Reference proteome</keyword>
<evidence type="ECO:0008006" key="3">
    <source>
        <dbReference type="Google" id="ProtNLM"/>
    </source>
</evidence>
<proteinExistence type="predicted"/>